<dbReference type="Pfam" id="PF15433">
    <property type="entry name" value="MRP-S31"/>
    <property type="match status" value="1"/>
</dbReference>
<organism evidence="9 10">
    <name type="scientific">Danionella cerebrum</name>
    <dbReference type="NCBI Taxonomy" id="2873325"/>
    <lineage>
        <taxon>Eukaryota</taxon>
        <taxon>Metazoa</taxon>
        <taxon>Chordata</taxon>
        <taxon>Craniata</taxon>
        <taxon>Vertebrata</taxon>
        <taxon>Euteleostomi</taxon>
        <taxon>Actinopterygii</taxon>
        <taxon>Neopterygii</taxon>
        <taxon>Teleostei</taxon>
        <taxon>Ostariophysi</taxon>
        <taxon>Cypriniformes</taxon>
        <taxon>Danionidae</taxon>
        <taxon>Danioninae</taxon>
        <taxon>Danionella</taxon>
    </lineage>
</organism>
<dbReference type="GO" id="GO:0005763">
    <property type="term" value="C:mitochondrial small ribosomal subunit"/>
    <property type="evidence" value="ECO:0007669"/>
    <property type="project" value="InterPro"/>
</dbReference>
<dbReference type="OrthoDB" id="5989925at2759"/>
<dbReference type="EMBL" id="SRMA01026617">
    <property type="protein sequence ID" value="TRY81540.1"/>
    <property type="molecule type" value="Genomic_DNA"/>
</dbReference>
<evidence type="ECO:0000256" key="1">
    <source>
        <dbReference type="ARBA" id="ARBA00004173"/>
    </source>
</evidence>
<keyword evidence="4" id="KW-0689">Ribosomal protein</keyword>
<accession>A0A553PV55</accession>
<dbReference type="STRING" id="623744.A0A553PV55"/>
<evidence type="ECO:0000313" key="10">
    <source>
        <dbReference type="Proteomes" id="UP000316079"/>
    </source>
</evidence>
<evidence type="ECO:0000256" key="2">
    <source>
        <dbReference type="ARBA" id="ARBA00011057"/>
    </source>
</evidence>
<keyword evidence="10" id="KW-1185">Reference proteome</keyword>
<comment type="caution">
    <text evidence="9">The sequence shown here is derived from an EMBL/GenBank/DDBJ whole genome shotgun (WGS) entry which is preliminary data.</text>
</comment>
<evidence type="ECO:0000256" key="5">
    <source>
        <dbReference type="ARBA" id="ARBA00023128"/>
    </source>
</evidence>
<reference evidence="9 10" key="1">
    <citation type="journal article" date="2019" name="Sci. Data">
        <title>Hybrid genome assembly and annotation of Danionella translucida.</title>
        <authorList>
            <person name="Kadobianskyi M."/>
            <person name="Schulze L."/>
            <person name="Schuelke M."/>
            <person name="Judkewitz B."/>
        </authorList>
    </citation>
    <scope>NUCLEOTIDE SEQUENCE [LARGE SCALE GENOMIC DNA]</scope>
    <source>
        <strain evidence="9 10">Bolton</strain>
    </source>
</reference>
<keyword evidence="5" id="KW-0496">Mitochondrion</keyword>
<dbReference type="PANTHER" id="PTHR13231:SF3">
    <property type="entry name" value="SMALL RIBOSOMAL SUBUNIT PROTEIN MS31"/>
    <property type="match status" value="1"/>
</dbReference>
<comment type="subcellular location">
    <subcellularLocation>
        <location evidence="1">Mitochondrion</location>
    </subcellularLocation>
</comment>
<sequence>MATLPDSQRVESELLQQLRKYKTDCESMIRHNISSEPALVDTASAAAATLPDSQHVESELLQQLRKYKTDPGSMISHNIRDIIAQMEIEVTDVNPQKRQPSQRHLDEEWKLKKTSMFQSKRLNIFKSELEEELSEQASGLTLWDIDWANAIVESTNQRPRNGFEEMIKWTNEGKLWQYPINNEAGMDEEADVPFYEHVFLEKHLESFPQRGPVRHFMDLVIRGLSQNHQLTVQQKKDHINWFEDYFKEKQNVLKEAEA</sequence>
<gene>
    <name evidence="9" type="ORF">DNTS_012069</name>
</gene>
<proteinExistence type="inferred from homology"/>
<dbReference type="InterPro" id="IPR026299">
    <property type="entry name" value="MRP-S31"/>
</dbReference>
<dbReference type="Proteomes" id="UP000316079">
    <property type="component" value="Unassembled WGS sequence"/>
</dbReference>
<name>A0A553PV55_9TELE</name>
<keyword evidence="3" id="KW-0809">Transit peptide</keyword>
<protein>
    <recommendedName>
        <fullName evidence="7">Small ribosomal subunit protein mS31</fullName>
    </recommendedName>
    <alternativeName>
        <fullName evidence="8">28S ribosomal protein S31, mitochondrial</fullName>
    </alternativeName>
</protein>
<dbReference type="GO" id="GO:0003735">
    <property type="term" value="F:structural constituent of ribosome"/>
    <property type="evidence" value="ECO:0007669"/>
    <property type="project" value="InterPro"/>
</dbReference>
<evidence type="ECO:0000256" key="7">
    <source>
        <dbReference type="ARBA" id="ARBA00035133"/>
    </source>
</evidence>
<evidence type="ECO:0000256" key="3">
    <source>
        <dbReference type="ARBA" id="ARBA00022946"/>
    </source>
</evidence>
<comment type="similarity">
    <text evidence="2">Belongs to the mitochondrion-specific ribosomal protein mS31 family.</text>
</comment>
<dbReference type="AlphaFoldDB" id="A0A553PV55"/>
<dbReference type="PANTHER" id="PTHR13231">
    <property type="entry name" value="MITOCHONDRIAL RIBOSOMAL PROTEIN S31"/>
    <property type="match status" value="1"/>
</dbReference>
<keyword evidence="6" id="KW-0687">Ribonucleoprotein</keyword>
<evidence type="ECO:0000313" key="9">
    <source>
        <dbReference type="EMBL" id="TRY81540.1"/>
    </source>
</evidence>
<evidence type="ECO:0000256" key="8">
    <source>
        <dbReference type="ARBA" id="ARBA00035363"/>
    </source>
</evidence>
<evidence type="ECO:0000256" key="6">
    <source>
        <dbReference type="ARBA" id="ARBA00023274"/>
    </source>
</evidence>
<evidence type="ECO:0000256" key="4">
    <source>
        <dbReference type="ARBA" id="ARBA00022980"/>
    </source>
</evidence>